<evidence type="ECO:0000313" key="3">
    <source>
        <dbReference type="Proteomes" id="UP000006727"/>
    </source>
</evidence>
<dbReference type="Gramene" id="Pp3c8_14010V3.2">
    <property type="protein sequence ID" value="PAC:32965824.CDS.1"/>
    <property type="gene ID" value="Pp3c8_14010"/>
</dbReference>
<dbReference type="EnsemblPlants" id="Pp3c8_14010V3.2">
    <property type="protein sequence ID" value="PAC:32965824.CDS.1"/>
    <property type="gene ID" value="Pp3c8_14010"/>
</dbReference>
<dbReference type="InParanoid" id="A0A2K1K753"/>
<accession>A0A2K1K753</accession>
<evidence type="ECO:0000313" key="1">
    <source>
        <dbReference type="EMBL" id="PNR49612.1"/>
    </source>
</evidence>
<dbReference type="Proteomes" id="UP000006727">
    <property type="component" value="Chromosome 8"/>
</dbReference>
<dbReference type="AlphaFoldDB" id="A0A2K1K753"/>
<keyword evidence="3" id="KW-1185">Reference proteome</keyword>
<protein>
    <submittedName>
        <fullName evidence="1 2">Uncharacterized protein</fullName>
    </submittedName>
</protein>
<proteinExistence type="predicted"/>
<organism evidence="1">
    <name type="scientific">Physcomitrium patens</name>
    <name type="common">Spreading-leaved earth moss</name>
    <name type="synonym">Physcomitrella patens</name>
    <dbReference type="NCBI Taxonomy" id="3218"/>
    <lineage>
        <taxon>Eukaryota</taxon>
        <taxon>Viridiplantae</taxon>
        <taxon>Streptophyta</taxon>
        <taxon>Embryophyta</taxon>
        <taxon>Bryophyta</taxon>
        <taxon>Bryophytina</taxon>
        <taxon>Bryopsida</taxon>
        <taxon>Funariidae</taxon>
        <taxon>Funariales</taxon>
        <taxon>Funariaceae</taxon>
        <taxon>Physcomitrium</taxon>
    </lineage>
</organism>
<dbReference type="PaxDb" id="3218-PP1S184_92V6.1"/>
<reference evidence="1 3" key="2">
    <citation type="journal article" date="2018" name="Plant J.">
        <title>The Physcomitrella patens chromosome-scale assembly reveals moss genome structure and evolution.</title>
        <authorList>
            <person name="Lang D."/>
            <person name="Ullrich K.K."/>
            <person name="Murat F."/>
            <person name="Fuchs J."/>
            <person name="Jenkins J."/>
            <person name="Haas F.B."/>
            <person name="Piednoel M."/>
            <person name="Gundlach H."/>
            <person name="Van Bel M."/>
            <person name="Meyberg R."/>
            <person name="Vives C."/>
            <person name="Morata J."/>
            <person name="Symeonidi A."/>
            <person name="Hiss M."/>
            <person name="Muchero W."/>
            <person name="Kamisugi Y."/>
            <person name="Saleh O."/>
            <person name="Blanc G."/>
            <person name="Decker E.L."/>
            <person name="van Gessel N."/>
            <person name="Grimwood J."/>
            <person name="Hayes R.D."/>
            <person name="Graham S.W."/>
            <person name="Gunter L.E."/>
            <person name="McDaniel S.F."/>
            <person name="Hoernstein S.N.W."/>
            <person name="Larsson A."/>
            <person name="Li F.W."/>
            <person name="Perroud P.F."/>
            <person name="Phillips J."/>
            <person name="Ranjan P."/>
            <person name="Rokshar D.S."/>
            <person name="Rothfels C.J."/>
            <person name="Schneider L."/>
            <person name="Shu S."/>
            <person name="Stevenson D.W."/>
            <person name="Thummler F."/>
            <person name="Tillich M."/>
            <person name="Villarreal Aguilar J.C."/>
            <person name="Widiez T."/>
            <person name="Wong G.K."/>
            <person name="Wymore A."/>
            <person name="Zhang Y."/>
            <person name="Zimmer A.D."/>
            <person name="Quatrano R.S."/>
            <person name="Mayer K.F.X."/>
            <person name="Goodstein D."/>
            <person name="Casacuberta J.M."/>
            <person name="Vandepoele K."/>
            <person name="Reski R."/>
            <person name="Cuming A.C."/>
            <person name="Tuskan G.A."/>
            <person name="Maumus F."/>
            <person name="Salse J."/>
            <person name="Schmutz J."/>
            <person name="Rensing S.A."/>
        </authorList>
    </citation>
    <scope>NUCLEOTIDE SEQUENCE [LARGE SCALE GENOMIC DNA]</scope>
    <source>
        <strain evidence="2 3">cv. Gransden 2004</strain>
    </source>
</reference>
<evidence type="ECO:0000313" key="2">
    <source>
        <dbReference type="EnsemblPlants" id="PAC:32965823.CDS.1"/>
    </source>
</evidence>
<dbReference type="Gramene" id="Pp3c8_14010V3.1">
    <property type="protein sequence ID" value="PAC:32965823.CDS.1"/>
    <property type="gene ID" value="Pp3c8_14010"/>
</dbReference>
<dbReference type="EnsemblPlants" id="Pp3c8_14010V3.1">
    <property type="protein sequence ID" value="PAC:32965823.CDS.1"/>
    <property type="gene ID" value="Pp3c8_14010"/>
</dbReference>
<sequence length="50" mass="5851">MTQDNVFSTITWENAQLTVITNNLYINVKQPLHSKCCLLEYLFTLYPNIT</sequence>
<reference evidence="1 3" key="1">
    <citation type="journal article" date="2008" name="Science">
        <title>The Physcomitrella genome reveals evolutionary insights into the conquest of land by plants.</title>
        <authorList>
            <person name="Rensing S."/>
            <person name="Lang D."/>
            <person name="Zimmer A."/>
            <person name="Terry A."/>
            <person name="Salamov A."/>
            <person name="Shapiro H."/>
            <person name="Nishiyama T."/>
            <person name="Perroud P.-F."/>
            <person name="Lindquist E."/>
            <person name="Kamisugi Y."/>
            <person name="Tanahashi T."/>
            <person name="Sakakibara K."/>
            <person name="Fujita T."/>
            <person name="Oishi K."/>
            <person name="Shin-I T."/>
            <person name="Kuroki Y."/>
            <person name="Toyoda A."/>
            <person name="Suzuki Y."/>
            <person name="Hashimoto A."/>
            <person name="Yamaguchi K."/>
            <person name="Sugano A."/>
            <person name="Kohara Y."/>
            <person name="Fujiyama A."/>
            <person name="Anterola A."/>
            <person name="Aoki S."/>
            <person name="Ashton N."/>
            <person name="Barbazuk W.B."/>
            <person name="Barker E."/>
            <person name="Bennetzen J."/>
            <person name="Bezanilla M."/>
            <person name="Blankenship R."/>
            <person name="Cho S.H."/>
            <person name="Dutcher S."/>
            <person name="Estelle M."/>
            <person name="Fawcett J.A."/>
            <person name="Gundlach H."/>
            <person name="Hanada K."/>
            <person name="Heyl A."/>
            <person name="Hicks K.A."/>
            <person name="Hugh J."/>
            <person name="Lohr M."/>
            <person name="Mayer K."/>
            <person name="Melkozernov A."/>
            <person name="Murata T."/>
            <person name="Nelson D."/>
            <person name="Pils B."/>
            <person name="Prigge M."/>
            <person name="Reiss B."/>
            <person name="Renner T."/>
            <person name="Rombauts S."/>
            <person name="Rushton P."/>
            <person name="Sanderfoot A."/>
            <person name="Schween G."/>
            <person name="Shiu S.-H."/>
            <person name="Stueber K."/>
            <person name="Theodoulou F.L."/>
            <person name="Tu H."/>
            <person name="Van de Peer Y."/>
            <person name="Verrier P.J."/>
            <person name="Waters E."/>
            <person name="Wood A."/>
            <person name="Yang L."/>
            <person name="Cove D."/>
            <person name="Cuming A."/>
            <person name="Hasebe M."/>
            <person name="Lucas S."/>
            <person name="Mishler D.B."/>
            <person name="Reski R."/>
            <person name="Grigoriev I."/>
            <person name="Quatrano R.S."/>
            <person name="Boore J.L."/>
        </authorList>
    </citation>
    <scope>NUCLEOTIDE SEQUENCE [LARGE SCALE GENOMIC DNA]</scope>
    <source>
        <strain evidence="2 3">cv. Gransden 2004</strain>
    </source>
</reference>
<name>A0A2K1K753_PHYPA</name>
<reference evidence="2" key="3">
    <citation type="submission" date="2020-12" db="UniProtKB">
        <authorList>
            <consortium name="EnsemblPlants"/>
        </authorList>
    </citation>
    <scope>IDENTIFICATION</scope>
</reference>
<dbReference type="EMBL" id="ABEU02000008">
    <property type="protein sequence ID" value="PNR49612.1"/>
    <property type="molecule type" value="Genomic_DNA"/>
</dbReference>
<gene>
    <name evidence="1" type="ORF">PHYPA_011508</name>
</gene>